<organism evidence="1 2">
    <name type="scientific">Microcystis aeruginosa NIES-4325</name>
    <dbReference type="NCBI Taxonomy" id="2569534"/>
    <lineage>
        <taxon>Bacteria</taxon>
        <taxon>Bacillati</taxon>
        <taxon>Cyanobacteriota</taxon>
        <taxon>Cyanophyceae</taxon>
        <taxon>Oscillatoriophycideae</taxon>
        <taxon>Chroococcales</taxon>
        <taxon>Microcystaceae</taxon>
        <taxon>Microcystis</taxon>
    </lineage>
</organism>
<name>A0A5J4FBX7_MICAE</name>
<proteinExistence type="predicted"/>
<dbReference type="EMBL" id="BJKP01000045">
    <property type="protein sequence ID" value="GEA28752.1"/>
    <property type="molecule type" value="Genomic_DNA"/>
</dbReference>
<evidence type="ECO:0000313" key="2">
    <source>
        <dbReference type="Proteomes" id="UP000376575"/>
    </source>
</evidence>
<accession>A0A5J4FBX7</accession>
<reference evidence="1 2" key="1">
    <citation type="journal article" date="2019" name="FEMS Microbiol. Lett.">
        <title>A novel salt-tolerant genotype illuminates the sucrose gene evolution in freshwater bloom-forming cyanobacterium Microcystis aeruginosa.</title>
        <authorList>
            <person name="Tanabe Y."/>
            <person name="Yamaguchi H."/>
            <person name="Sano T."/>
            <person name="Kawachi M."/>
        </authorList>
    </citation>
    <scope>NUCLEOTIDE SEQUENCE [LARGE SCALE GENOMIC DNA]</scope>
    <source>
        <strain evidence="1 2">NIES-4325</strain>
    </source>
</reference>
<dbReference type="AlphaFoldDB" id="A0A5J4FBX7"/>
<dbReference type="Proteomes" id="UP000376575">
    <property type="component" value="Unassembled WGS sequence"/>
</dbReference>
<sequence length="50" mass="5767">MGVIYEDKDKEDAVRYYMPEIFREGLGFSSQGARPRVLALKRKVLGKSNF</sequence>
<comment type="caution">
    <text evidence="1">The sequence shown here is derived from an EMBL/GenBank/DDBJ whole genome shotgun (WGS) entry which is preliminary data.</text>
</comment>
<gene>
    <name evidence="1" type="ORF">MiAbW_03331</name>
</gene>
<evidence type="ECO:0000313" key="1">
    <source>
        <dbReference type="EMBL" id="GEA28752.1"/>
    </source>
</evidence>
<dbReference type="RefSeq" id="WP_238707331.1">
    <property type="nucleotide sequence ID" value="NZ_BJKP01000045.1"/>
</dbReference>
<protein>
    <submittedName>
        <fullName evidence="1">Uncharacterized protein</fullName>
    </submittedName>
</protein>